<evidence type="ECO:0000313" key="2">
    <source>
        <dbReference type="EMBL" id="GIG11999.1"/>
    </source>
</evidence>
<dbReference type="InterPro" id="IPR027417">
    <property type="entry name" value="P-loop_NTPase"/>
</dbReference>
<dbReference type="CDD" id="cd00882">
    <property type="entry name" value="Ras_like_GTPase"/>
    <property type="match status" value="1"/>
</dbReference>
<dbReference type="Pfam" id="PF01926">
    <property type="entry name" value="MMR_HSR1"/>
    <property type="match status" value="1"/>
</dbReference>
<dbReference type="AlphaFoldDB" id="A0A8J3L5P0"/>
<reference evidence="2" key="1">
    <citation type="submission" date="2021-01" db="EMBL/GenBank/DDBJ databases">
        <title>Whole genome shotgun sequence of Catellatospora methionotrophica NBRC 14553.</title>
        <authorList>
            <person name="Komaki H."/>
            <person name="Tamura T."/>
        </authorList>
    </citation>
    <scope>NUCLEOTIDE SEQUENCE</scope>
    <source>
        <strain evidence="2">NBRC 14553</strain>
    </source>
</reference>
<gene>
    <name evidence="2" type="ORF">Cme02nite_03310</name>
</gene>
<dbReference type="GO" id="GO:0005525">
    <property type="term" value="F:GTP binding"/>
    <property type="evidence" value="ECO:0007669"/>
    <property type="project" value="InterPro"/>
</dbReference>
<name>A0A8J3L5P0_9ACTN</name>
<evidence type="ECO:0000313" key="3">
    <source>
        <dbReference type="Proteomes" id="UP000660339"/>
    </source>
</evidence>
<proteinExistence type="predicted"/>
<feature type="domain" description="G" evidence="1">
    <location>
        <begin position="89"/>
        <end position="201"/>
    </location>
</feature>
<protein>
    <recommendedName>
        <fullName evidence="1">G domain-containing protein</fullName>
    </recommendedName>
</protein>
<organism evidence="2 3">
    <name type="scientific">Catellatospora methionotrophica</name>
    <dbReference type="NCBI Taxonomy" id="121620"/>
    <lineage>
        <taxon>Bacteria</taxon>
        <taxon>Bacillati</taxon>
        <taxon>Actinomycetota</taxon>
        <taxon>Actinomycetes</taxon>
        <taxon>Micromonosporales</taxon>
        <taxon>Micromonosporaceae</taxon>
        <taxon>Catellatospora</taxon>
    </lineage>
</organism>
<dbReference type="InterPro" id="IPR006073">
    <property type="entry name" value="GTP-bd"/>
</dbReference>
<dbReference type="Gene3D" id="3.40.50.300">
    <property type="entry name" value="P-loop containing nucleotide triphosphate hydrolases"/>
    <property type="match status" value="2"/>
</dbReference>
<dbReference type="Proteomes" id="UP000660339">
    <property type="component" value="Unassembled WGS sequence"/>
</dbReference>
<sequence>MTGTATAPGAGFASDSGAEFQRACAMAVEQSRPVAARLRELVARLDADLSARAPAAQGTEDEVGLLAARTAAALRAMVADQLADIDTFNVVFFGRTGAGKSTLITALGRGDGTLISPGDNDFTTEVGALLWQGSRLVDTPGTGGWGRTVDAGELHARARAAVRTADLVLLCFDDTVTQITEFAEISRWVAEFGKQAVAVLNVKNALWRQPPRVPDPAFRRQLSDAVAQSALWLQGQLAEIGLPEVPIVAVNSRRAAFARLPESYDGYDAVTFRKHRHDYGVANLMAWSHVDMLERLMTRAITADAVGLRLGSLTRQLVSQASGGARELTELAADLRARAVVMEQAIAKVLWLFGDYRHLYYAAGDQAVPPATARVLTELVELERLSDQDIFSDRPGVIVDYVANLLISHFGPLERVALRRAEVLVDEAFAGNRVIEGDEFAATVFPQAEVELAVQAVAASFTTHLRHRLDTVEADLQVSMPATGASFDGSAGKRMRMGGNIVRYGSAMAAAGTVVFPPMALVGLLGDIIGRRFRKKGLIRKRESRAVALAQARLAVRDYFLQLSQQVRGRLLRIAYDQVVASISELVRSARSLREQERRALGHAALLTAACAEIGPTGLGRHAVSAAVAAIEAEYAATGRPGRRVWLGDDWVDETPGAAVAEVPVRPFPIEHRVVAERVARTLRRAHRVPAGAARRWLDRWTVNGHDPAADPAAEAALAELRALLAEQSPRVVVVGDRGTGKTSLVRRMTALAGAPALVERGPTDRVHHYPWEGVTLVDTPPLGEPGTAEALHDAAFVWYVLSPNLTATPHLAALIAGDGTRGVLSRAARVIFVIGHADVMGADPVESPEEFVRRCRRKESELLGELHRIQGGQGPLIGGVQVVSLAPDPVTGTGQPADWDGTEDFRAGWRSAQDWWRQSAVDAGVLLGAVGRLSGLAGEASSARADLEADLDSLRMLQADLRLRSENATALRSAAVDRLDWIITGAIRTHLDQWDAATDKEEQAAIAQQILRLHERPDLRAYVEEWAAAAQRQVEHWSQDMATYDPAGAIPHQREPGVRLRAPFLQRAGESSLLGRAGSAVSALSKLKTVGRLAGEGSSAAARFIRLAPFVPLIATTAEDLLSARTRKRREGERERGEARLFEDAGRWVAQVVEAHPGLSWLASQGGLLDEAIGEAAERLRTGAEQVEALSARLSRYEDARMLANELLEGEQG</sequence>
<dbReference type="EMBL" id="BONJ01000001">
    <property type="protein sequence ID" value="GIG11999.1"/>
    <property type="molecule type" value="Genomic_DNA"/>
</dbReference>
<evidence type="ECO:0000259" key="1">
    <source>
        <dbReference type="Pfam" id="PF01926"/>
    </source>
</evidence>
<comment type="caution">
    <text evidence="2">The sequence shown here is derived from an EMBL/GenBank/DDBJ whole genome shotgun (WGS) entry which is preliminary data.</text>
</comment>
<dbReference type="RefSeq" id="WP_166380432.1">
    <property type="nucleotide sequence ID" value="NZ_BAAATT010000011.1"/>
</dbReference>
<accession>A0A8J3L5P0</accession>
<keyword evidence="3" id="KW-1185">Reference proteome</keyword>
<dbReference type="SUPFAM" id="SSF52540">
    <property type="entry name" value="P-loop containing nucleoside triphosphate hydrolases"/>
    <property type="match status" value="2"/>
</dbReference>